<dbReference type="EMBL" id="DS744321">
    <property type="protein sequence ID" value="EEC07614.1"/>
    <property type="molecule type" value="Genomic_DNA"/>
</dbReference>
<dbReference type="EMBL" id="ABJB010550546">
    <property type="status" value="NOT_ANNOTATED_CDS"/>
    <property type="molecule type" value="Genomic_DNA"/>
</dbReference>
<accession>B7PLZ2</accession>
<organism>
    <name type="scientific">Ixodes scapularis</name>
    <name type="common">Black-legged tick</name>
    <name type="synonym">Deer tick</name>
    <dbReference type="NCBI Taxonomy" id="6945"/>
    <lineage>
        <taxon>Eukaryota</taxon>
        <taxon>Metazoa</taxon>
        <taxon>Ecdysozoa</taxon>
        <taxon>Arthropoda</taxon>
        <taxon>Chelicerata</taxon>
        <taxon>Arachnida</taxon>
        <taxon>Acari</taxon>
        <taxon>Parasitiformes</taxon>
        <taxon>Ixodida</taxon>
        <taxon>Ixodoidea</taxon>
        <taxon>Ixodidae</taxon>
        <taxon>Ixodinae</taxon>
        <taxon>Ixodes</taxon>
    </lineage>
</organism>
<dbReference type="HOGENOM" id="CLU_2485846_0_0_1"/>
<dbReference type="Proteomes" id="UP000001555">
    <property type="component" value="Unassembled WGS sequence"/>
</dbReference>
<protein>
    <submittedName>
        <fullName evidence="1 2">Uncharacterized protein</fullName>
    </submittedName>
</protein>
<dbReference type="VEuPathDB" id="VectorBase:ISCW005269"/>
<evidence type="ECO:0000313" key="1">
    <source>
        <dbReference type="EMBL" id="EEC07614.1"/>
    </source>
</evidence>
<dbReference type="VEuPathDB" id="VectorBase:ISCI005269"/>
<proteinExistence type="predicted"/>
<reference evidence="2" key="2">
    <citation type="submission" date="2020-05" db="UniProtKB">
        <authorList>
            <consortium name="EnsemblMetazoa"/>
        </authorList>
    </citation>
    <scope>IDENTIFICATION</scope>
    <source>
        <strain evidence="2">wikel</strain>
    </source>
</reference>
<evidence type="ECO:0000313" key="2">
    <source>
        <dbReference type="EnsemblMetazoa" id="ISCW005269-PA"/>
    </source>
</evidence>
<keyword evidence="3" id="KW-1185">Reference proteome</keyword>
<dbReference type="EnsemblMetazoa" id="ISCW005269-RA">
    <property type="protein sequence ID" value="ISCW005269-PA"/>
    <property type="gene ID" value="ISCW005269"/>
</dbReference>
<dbReference type="EMBL" id="ABJB010496707">
    <property type="status" value="NOT_ANNOTATED_CDS"/>
    <property type="molecule type" value="Genomic_DNA"/>
</dbReference>
<dbReference type="InParanoid" id="B7PLZ2"/>
<dbReference type="PaxDb" id="6945-B7PLZ2"/>
<gene>
    <name evidence="1" type="ORF">IscW_ISCW005269</name>
</gene>
<dbReference type="AlphaFoldDB" id="B7PLZ2"/>
<evidence type="ECO:0000313" key="3">
    <source>
        <dbReference type="Proteomes" id="UP000001555"/>
    </source>
</evidence>
<reference evidence="1 3" key="1">
    <citation type="submission" date="2008-03" db="EMBL/GenBank/DDBJ databases">
        <title>Annotation of Ixodes scapularis.</title>
        <authorList>
            <consortium name="Ixodes scapularis Genome Project Consortium"/>
            <person name="Caler E."/>
            <person name="Hannick L.I."/>
            <person name="Bidwell S."/>
            <person name="Joardar V."/>
            <person name="Thiagarajan M."/>
            <person name="Amedeo P."/>
            <person name="Galinsky K.J."/>
            <person name="Schobel S."/>
            <person name="Inman J."/>
            <person name="Hostetler J."/>
            <person name="Miller J."/>
            <person name="Hammond M."/>
            <person name="Megy K."/>
            <person name="Lawson D."/>
            <person name="Kodira C."/>
            <person name="Sutton G."/>
            <person name="Meyer J."/>
            <person name="Hill C.A."/>
            <person name="Birren B."/>
            <person name="Nene V."/>
            <person name="Collins F."/>
            <person name="Alarcon-Chaidez F."/>
            <person name="Wikel S."/>
            <person name="Strausberg R."/>
        </authorList>
    </citation>
    <scope>NUCLEOTIDE SEQUENCE [LARGE SCALE GENOMIC DNA]</scope>
    <source>
        <strain evidence="3">Wikel</strain>
        <strain evidence="1">Wikel colony</strain>
    </source>
</reference>
<name>B7PLZ2_IXOSC</name>
<sequence length="87" mass="9181">MNERGLEAVEGPSSSVSDVIALLTLLDTVALKAQICVKACITARAAALRQLVDDAVSHVRNFFTSPQESADAVVQAGRGGVFSHLTW</sequence>